<dbReference type="EMBL" id="HACM01003864">
    <property type="protein sequence ID" value="CRZ04306.1"/>
    <property type="molecule type" value="Transcribed_RNA"/>
</dbReference>
<proteinExistence type="predicted"/>
<accession>A0A0H5QRY8</accession>
<feature type="non-terminal residue" evidence="1">
    <location>
        <position position="1"/>
    </location>
</feature>
<name>A0A0H5QRY8_9EUKA</name>
<sequence>QDFKQLFMGTLGSLELDQDVPSSQPFMIEQREDIAPTVESLNLLLENDIKKWYNDWSKALMSQNHLNPAQCDSDLRGSLTKLAFHQIKHKSLNRQSLSHIFSRSGDVWHSINQNDFKCDAFRAETTPNDG</sequence>
<organism evidence="1">
    <name type="scientific">Spongospora subterranea</name>
    <dbReference type="NCBI Taxonomy" id="70186"/>
    <lineage>
        <taxon>Eukaryota</taxon>
        <taxon>Sar</taxon>
        <taxon>Rhizaria</taxon>
        <taxon>Endomyxa</taxon>
        <taxon>Phytomyxea</taxon>
        <taxon>Plasmodiophorida</taxon>
        <taxon>Plasmodiophoridae</taxon>
        <taxon>Spongospora</taxon>
    </lineage>
</organism>
<feature type="non-terminal residue" evidence="1">
    <location>
        <position position="130"/>
    </location>
</feature>
<evidence type="ECO:0000313" key="1">
    <source>
        <dbReference type="EMBL" id="CRZ04306.1"/>
    </source>
</evidence>
<reference evidence="1" key="1">
    <citation type="submission" date="2015-04" db="EMBL/GenBank/DDBJ databases">
        <title>The genome sequence of the plant pathogenic Rhizarian Plasmodiophora brassicae reveals insights in its biotrophic life cycle and the origin of chitin synthesis.</title>
        <authorList>
            <person name="Schwelm A."/>
            <person name="Fogelqvist J."/>
            <person name="Knaust A."/>
            <person name="Julke S."/>
            <person name="Lilja T."/>
            <person name="Dhandapani V."/>
            <person name="Bonilla-Rosso G."/>
            <person name="Karlsson M."/>
            <person name="Shevchenko A."/>
            <person name="Choi S.R."/>
            <person name="Kim H.G."/>
            <person name="Park J.Y."/>
            <person name="Lim Y.P."/>
            <person name="Ludwig-Muller J."/>
            <person name="Dixelius C."/>
        </authorList>
    </citation>
    <scope>NUCLEOTIDE SEQUENCE</scope>
    <source>
        <tissue evidence="1">Potato root galls</tissue>
    </source>
</reference>
<protein>
    <submittedName>
        <fullName evidence="1">Uncharacterized protein</fullName>
    </submittedName>
</protein>
<dbReference type="AlphaFoldDB" id="A0A0H5QRY8"/>